<dbReference type="GO" id="GO:0003735">
    <property type="term" value="F:structural constituent of ribosome"/>
    <property type="evidence" value="ECO:0007669"/>
    <property type="project" value="InterPro"/>
</dbReference>
<reference evidence="7" key="1">
    <citation type="journal article" date="2023" name="Mol. Phylogenet. Evol.">
        <title>Genome-scale phylogeny and comparative genomics of the fungal order Sordariales.</title>
        <authorList>
            <person name="Hensen N."/>
            <person name="Bonometti L."/>
            <person name="Westerberg I."/>
            <person name="Brannstrom I.O."/>
            <person name="Guillou S."/>
            <person name="Cros-Aarteil S."/>
            <person name="Calhoun S."/>
            <person name="Haridas S."/>
            <person name="Kuo A."/>
            <person name="Mondo S."/>
            <person name="Pangilinan J."/>
            <person name="Riley R."/>
            <person name="LaButti K."/>
            <person name="Andreopoulos B."/>
            <person name="Lipzen A."/>
            <person name="Chen C."/>
            <person name="Yan M."/>
            <person name="Daum C."/>
            <person name="Ng V."/>
            <person name="Clum A."/>
            <person name="Steindorff A."/>
            <person name="Ohm R.A."/>
            <person name="Martin F."/>
            <person name="Silar P."/>
            <person name="Natvig D.O."/>
            <person name="Lalanne C."/>
            <person name="Gautier V."/>
            <person name="Ament-Velasquez S.L."/>
            <person name="Kruys A."/>
            <person name="Hutchinson M.I."/>
            <person name="Powell A.J."/>
            <person name="Barry K."/>
            <person name="Miller A.N."/>
            <person name="Grigoriev I.V."/>
            <person name="Debuchy R."/>
            <person name="Gladieux P."/>
            <person name="Hiltunen Thoren M."/>
            <person name="Johannesson H."/>
        </authorList>
    </citation>
    <scope>NUCLEOTIDE SEQUENCE</scope>
    <source>
        <strain evidence="7">CBS 626.80</strain>
    </source>
</reference>
<dbReference type="FunFam" id="3.30.860.10:FF:000001">
    <property type="entry name" value="30S ribosomal protein S19"/>
    <property type="match status" value="1"/>
</dbReference>
<dbReference type="PROSITE" id="PS00323">
    <property type="entry name" value="RIBOSOMAL_S19"/>
    <property type="match status" value="1"/>
</dbReference>
<reference evidence="7" key="2">
    <citation type="submission" date="2023-06" db="EMBL/GenBank/DDBJ databases">
        <authorList>
            <consortium name="Lawrence Berkeley National Laboratory"/>
            <person name="Mondo S.J."/>
            <person name="Hensen N."/>
            <person name="Bonometti L."/>
            <person name="Westerberg I."/>
            <person name="Brannstrom I.O."/>
            <person name="Guillou S."/>
            <person name="Cros-Aarteil S."/>
            <person name="Calhoun S."/>
            <person name="Haridas S."/>
            <person name="Kuo A."/>
            <person name="Pangilinan J."/>
            <person name="Riley R."/>
            <person name="Labutti K."/>
            <person name="Andreopoulos B."/>
            <person name="Lipzen A."/>
            <person name="Chen C."/>
            <person name="Yanf M."/>
            <person name="Daum C."/>
            <person name="Ng V."/>
            <person name="Clum A."/>
            <person name="Steindorff A."/>
            <person name="Ohm R."/>
            <person name="Martin F."/>
            <person name="Silar P."/>
            <person name="Natvig D."/>
            <person name="Lalanne C."/>
            <person name="Gautier V."/>
            <person name="Ament-Velasquez S.L."/>
            <person name="Kruys A."/>
            <person name="Hutchinson M.I."/>
            <person name="Powell A.J."/>
            <person name="Barry K."/>
            <person name="Miller A.N."/>
            <person name="Grigoriev I.V."/>
            <person name="Debuchy R."/>
            <person name="Gladieux P."/>
            <person name="Thoren M.H."/>
            <person name="Johannesson H."/>
        </authorList>
    </citation>
    <scope>NUCLEOTIDE SEQUENCE</scope>
    <source>
        <strain evidence="7">CBS 626.80</strain>
    </source>
</reference>
<dbReference type="GO" id="GO:0000028">
    <property type="term" value="P:ribosomal small subunit assembly"/>
    <property type="evidence" value="ECO:0007669"/>
    <property type="project" value="TreeGrafter"/>
</dbReference>
<dbReference type="PANTHER" id="PTHR11880">
    <property type="entry name" value="RIBOSOMAL PROTEIN S19P FAMILY MEMBER"/>
    <property type="match status" value="1"/>
</dbReference>
<comment type="similarity">
    <text evidence="1 5">Belongs to the universal ribosomal protein uS19 family.</text>
</comment>
<dbReference type="GO" id="GO:0005763">
    <property type="term" value="C:mitochondrial small ribosomal subunit"/>
    <property type="evidence" value="ECO:0007669"/>
    <property type="project" value="TreeGrafter"/>
</dbReference>
<keyword evidence="8" id="KW-1185">Reference proteome</keyword>
<dbReference type="EMBL" id="MU859164">
    <property type="protein sequence ID" value="KAK3950870.1"/>
    <property type="molecule type" value="Genomic_DNA"/>
</dbReference>
<comment type="caution">
    <text evidence="7">The sequence shown here is derived from an EMBL/GenBank/DDBJ whole genome shotgun (WGS) entry which is preliminary data.</text>
</comment>
<evidence type="ECO:0000313" key="7">
    <source>
        <dbReference type="EMBL" id="KAK3950870.1"/>
    </source>
</evidence>
<dbReference type="Proteomes" id="UP001303222">
    <property type="component" value="Unassembled WGS sequence"/>
</dbReference>
<dbReference type="PANTHER" id="PTHR11880:SF8">
    <property type="entry name" value="SMALL RIBOSOMAL SUBUNIT PROTEIN US19M"/>
    <property type="match status" value="1"/>
</dbReference>
<evidence type="ECO:0000256" key="1">
    <source>
        <dbReference type="ARBA" id="ARBA00007345"/>
    </source>
</evidence>
<dbReference type="Gene3D" id="3.30.860.10">
    <property type="entry name" value="30s Ribosomal Protein S19, Chain A"/>
    <property type="match status" value="1"/>
</dbReference>
<dbReference type="SUPFAM" id="SSF54570">
    <property type="entry name" value="Ribosomal protein S19"/>
    <property type="match status" value="1"/>
</dbReference>
<organism evidence="7 8">
    <name type="scientific">Pseudoneurospora amorphoporcata</name>
    <dbReference type="NCBI Taxonomy" id="241081"/>
    <lineage>
        <taxon>Eukaryota</taxon>
        <taxon>Fungi</taxon>
        <taxon>Dikarya</taxon>
        <taxon>Ascomycota</taxon>
        <taxon>Pezizomycotina</taxon>
        <taxon>Sordariomycetes</taxon>
        <taxon>Sordariomycetidae</taxon>
        <taxon>Sordariales</taxon>
        <taxon>Sordariaceae</taxon>
        <taxon>Pseudoneurospora</taxon>
    </lineage>
</organism>
<dbReference type="GO" id="GO:0003723">
    <property type="term" value="F:RNA binding"/>
    <property type="evidence" value="ECO:0007669"/>
    <property type="project" value="InterPro"/>
</dbReference>
<accession>A0AAN6SEN4</accession>
<feature type="region of interest" description="Disordered" evidence="6">
    <location>
        <begin position="20"/>
        <end position="47"/>
    </location>
</feature>
<evidence type="ECO:0000256" key="2">
    <source>
        <dbReference type="ARBA" id="ARBA00022980"/>
    </source>
</evidence>
<dbReference type="InterPro" id="IPR020934">
    <property type="entry name" value="Ribosomal_uS19_CS"/>
</dbReference>
<dbReference type="Pfam" id="PF00203">
    <property type="entry name" value="Ribosomal_S19"/>
    <property type="match status" value="1"/>
</dbReference>
<proteinExistence type="inferred from homology"/>
<keyword evidence="2 5" id="KW-0689">Ribosomal protein</keyword>
<evidence type="ECO:0000256" key="3">
    <source>
        <dbReference type="ARBA" id="ARBA00023274"/>
    </source>
</evidence>
<protein>
    <recommendedName>
        <fullName evidence="4">Small ribosomal subunit protein uS19m</fullName>
    </recommendedName>
</protein>
<evidence type="ECO:0000256" key="5">
    <source>
        <dbReference type="RuleBase" id="RU003485"/>
    </source>
</evidence>
<dbReference type="InterPro" id="IPR002222">
    <property type="entry name" value="Ribosomal_uS19"/>
</dbReference>
<evidence type="ECO:0000256" key="4">
    <source>
        <dbReference type="ARBA" id="ARBA00044183"/>
    </source>
</evidence>
<dbReference type="HAMAP" id="MF_00531">
    <property type="entry name" value="Ribosomal_uS19"/>
    <property type="match status" value="1"/>
</dbReference>
<name>A0AAN6SEN4_9PEZI</name>
<dbReference type="GO" id="GO:0006412">
    <property type="term" value="P:translation"/>
    <property type="evidence" value="ECO:0007669"/>
    <property type="project" value="InterPro"/>
</dbReference>
<evidence type="ECO:0000313" key="8">
    <source>
        <dbReference type="Proteomes" id="UP001303222"/>
    </source>
</evidence>
<gene>
    <name evidence="7" type="ORF">QBC32DRAFT_345443</name>
</gene>
<sequence>MPLGLTFSKFRRVSAHCRRRGTWNPLRPPPACRTRPTDRSQSPSECRVRAHLSPPPYPASASPNMQPTRVLFKRSVWKGPHIVPLPIQRPEPGKKIAPIRTQARSATILPNFVGLKFQVHNGKDYVDLTITEEMVGHKLGEFSSTRKPFIWGKKK</sequence>
<dbReference type="PRINTS" id="PR00975">
    <property type="entry name" value="RIBOSOMALS19"/>
</dbReference>
<evidence type="ECO:0000256" key="6">
    <source>
        <dbReference type="SAM" id="MobiDB-lite"/>
    </source>
</evidence>
<dbReference type="InterPro" id="IPR023575">
    <property type="entry name" value="Ribosomal_uS19_SF"/>
</dbReference>
<dbReference type="AlphaFoldDB" id="A0AAN6SEN4"/>
<keyword evidence="3 5" id="KW-0687">Ribonucleoprotein</keyword>